<feature type="chain" id="PRO_5041232792" evidence="1">
    <location>
        <begin position="21"/>
        <end position="490"/>
    </location>
</feature>
<evidence type="ECO:0000313" key="2">
    <source>
        <dbReference type="EMBL" id="CAI8053951.1"/>
    </source>
</evidence>
<evidence type="ECO:0000256" key="1">
    <source>
        <dbReference type="SAM" id="SignalP"/>
    </source>
</evidence>
<keyword evidence="3" id="KW-1185">Reference proteome</keyword>
<dbReference type="Proteomes" id="UP001174909">
    <property type="component" value="Unassembled WGS sequence"/>
</dbReference>
<evidence type="ECO:0000313" key="3">
    <source>
        <dbReference type="Proteomes" id="UP001174909"/>
    </source>
</evidence>
<reference evidence="2" key="1">
    <citation type="submission" date="2023-03" db="EMBL/GenBank/DDBJ databases">
        <authorList>
            <person name="Steffen K."/>
            <person name="Cardenas P."/>
        </authorList>
    </citation>
    <scope>NUCLEOTIDE SEQUENCE</scope>
</reference>
<gene>
    <name evidence="2" type="ORF">GBAR_LOCUS29492</name>
</gene>
<name>A0AA35XIS3_GEOBA</name>
<dbReference type="EMBL" id="CASHTH010004132">
    <property type="protein sequence ID" value="CAI8053951.1"/>
    <property type="molecule type" value="Genomic_DNA"/>
</dbReference>
<feature type="signal peptide" evidence="1">
    <location>
        <begin position="1"/>
        <end position="20"/>
    </location>
</feature>
<accession>A0AA35XIS3</accession>
<proteinExistence type="predicted"/>
<organism evidence="2 3">
    <name type="scientific">Geodia barretti</name>
    <name type="common">Barrett's horny sponge</name>
    <dbReference type="NCBI Taxonomy" id="519541"/>
    <lineage>
        <taxon>Eukaryota</taxon>
        <taxon>Metazoa</taxon>
        <taxon>Porifera</taxon>
        <taxon>Demospongiae</taxon>
        <taxon>Heteroscleromorpha</taxon>
        <taxon>Tetractinellida</taxon>
        <taxon>Astrophorina</taxon>
        <taxon>Geodiidae</taxon>
        <taxon>Geodia</taxon>
    </lineage>
</organism>
<keyword evidence="1" id="KW-0732">Signal</keyword>
<comment type="caution">
    <text evidence="2">The sequence shown here is derived from an EMBL/GenBank/DDBJ whole genome shotgun (WGS) entry which is preliminary data.</text>
</comment>
<sequence>MKAVSFLLLSVAWSLGEVQSQVFPYISFMGQTLANNSYVDLKFVGNDSNGFNNLQCRTDLATCCSNSQGSHRGDWYYPNGSRLQFQGGFFEGRKDQVVLLKKENGNEMPSGIYRCDIPSVASHNVNNDEREPVYAGLYSSGGGLSVVGDVDYSYTEGPYQVNLTTKTVGGPPTIVFWTKNCARAVGDTTAFLSNTEKSEFTHILTIYPAETKGSFFIFTASNNKPSGDSVIFPETTKNVSVPYVMIHAVNATSVRLKWAGRRFFSTSVKYTSIFSNTGLAISHYKAVLPPYVDATDISLDDYHPGYEHHFTLSYVICNVVPAYHQATATFAFDTKHFQVQFGTMEHCLNWGVEKKDRIEDEIQTHLVRIIRQNCTMCYDLTTAFLRKGSFLCQRNPTHFTYRSTLVNPFPTTNSSELLGIIQSWVSPGPSLVLDGLSVRVNRHCPTRIESLEDGECENEAMSDPHMVELMTRVLSVCTVREIGHQLCTGS</sequence>
<dbReference type="AlphaFoldDB" id="A0AA35XIS3"/>
<protein>
    <submittedName>
        <fullName evidence="2">Uncharacterized protein</fullName>
    </submittedName>
</protein>